<feature type="binding site" evidence="10">
    <location>
        <position position="76"/>
    </location>
    <ligand>
        <name>Mg(2+)</name>
        <dbReference type="ChEBI" id="CHEBI:18420"/>
    </ligand>
</feature>
<evidence type="ECO:0000256" key="5">
    <source>
        <dbReference type="ARBA" id="ARBA00022842"/>
    </source>
</evidence>
<comment type="pathway">
    <text evidence="2 10">Cofactor biosynthesis; thiamine diphosphate biosynthesis; thiamine phosphate from 4-amino-2-methyl-5-diphosphomethylpyrimidine and 4-methyl-5-(2-phosphoethyl)-thiazole: step 1/1.</text>
</comment>
<keyword evidence="13" id="KW-1185">Reference proteome</keyword>
<comment type="catalytic activity">
    <reaction evidence="8 10">
        <text>2-(2-carboxy-4-methylthiazol-5-yl)ethyl phosphate + 4-amino-2-methyl-5-(diphosphooxymethyl)pyrimidine + 2 H(+) = thiamine phosphate + CO2 + diphosphate</text>
        <dbReference type="Rhea" id="RHEA:47848"/>
        <dbReference type="ChEBI" id="CHEBI:15378"/>
        <dbReference type="ChEBI" id="CHEBI:16526"/>
        <dbReference type="ChEBI" id="CHEBI:33019"/>
        <dbReference type="ChEBI" id="CHEBI:37575"/>
        <dbReference type="ChEBI" id="CHEBI:57841"/>
        <dbReference type="ChEBI" id="CHEBI:62890"/>
        <dbReference type="EC" id="2.5.1.3"/>
    </reaction>
</comment>
<evidence type="ECO:0000256" key="3">
    <source>
        <dbReference type="ARBA" id="ARBA00022679"/>
    </source>
</evidence>
<reference evidence="12 13" key="1">
    <citation type="submission" date="2013-10" db="EMBL/GenBank/DDBJ databases">
        <authorList>
            <person name="Wang G."/>
            <person name="Zhuang W."/>
        </authorList>
    </citation>
    <scope>NUCLEOTIDE SEQUENCE [LARGE SCALE GENOMIC DNA]</scope>
    <source>
        <strain evidence="12 13">DSM 20118</strain>
    </source>
</reference>
<dbReference type="PANTHER" id="PTHR20857">
    <property type="entry name" value="THIAMINE-PHOSPHATE PYROPHOSPHORYLASE"/>
    <property type="match status" value="1"/>
</dbReference>
<dbReference type="InterPro" id="IPR036206">
    <property type="entry name" value="ThiamineP_synth_sf"/>
</dbReference>
<dbReference type="AlphaFoldDB" id="A0A0A0B607"/>
<dbReference type="InterPro" id="IPR013785">
    <property type="entry name" value="Aldolase_TIM"/>
</dbReference>
<evidence type="ECO:0000256" key="8">
    <source>
        <dbReference type="ARBA" id="ARBA00047851"/>
    </source>
</evidence>
<dbReference type="SUPFAM" id="SSF51391">
    <property type="entry name" value="Thiamin phosphate synthase"/>
    <property type="match status" value="1"/>
</dbReference>
<dbReference type="RefSeq" id="WP_034631753.1">
    <property type="nucleotide sequence ID" value="NZ_AXNT01000095.1"/>
</dbReference>
<evidence type="ECO:0000256" key="2">
    <source>
        <dbReference type="ARBA" id="ARBA00005165"/>
    </source>
</evidence>
<protein>
    <recommendedName>
        <fullName evidence="10">Thiamine-phosphate synthase</fullName>
        <shortName evidence="10">TP synthase</shortName>
        <shortName evidence="10">TPS</shortName>
        <ecNumber evidence="10">2.5.1.3</ecNumber>
    </recommendedName>
    <alternativeName>
        <fullName evidence="10">Thiamine-phosphate pyrophosphorylase</fullName>
        <shortName evidence="10">TMP pyrophosphorylase</shortName>
        <shortName evidence="10">TMP-PPase</shortName>
    </alternativeName>
</protein>
<dbReference type="CDD" id="cd00564">
    <property type="entry name" value="TMP_TenI"/>
    <property type="match status" value="1"/>
</dbReference>
<comment type="catalytic activity">
    <reaction evidence="7 10">
        <text>4-methyl-5-(2-phosphooxyethyl)-thiazole + 4-amino-2-methyl-5-(diphosphooxymethyl)pyrimidine + H(+) = thiamine phosphate + diphosphate</text>
        <dbReference type="Rhea" id="RHEA:22328"/>
        <dbReference type="ChEBI" id="CHEBI:15378"/>
        <dbReference type="ChEBI" id="CHEBI:33019"/>
        <dbReference type="ChEBI" id="CHEBI:37575"/>
        <dbReference type="ChEBI" id="CHEBI:57841"/>
        <dbReference type="ChEBI" id="CHEBI:58296"/>
        <dbReference type="EC" id="2.5.1.3"/>
    </reaction>
</comment>
<comment type="similarity">
    <text evidence="10">Belongs to the thiamine-phosphate synthase family.</text>
</comment>
<dbReference type="PANTHER" id="PTHR20857:SF15">
    <property type="entry name" value="THIAMINE-PHOSPHATE SYNTHASE"/>
    <property type="match status" value="1"/>
</dbReference>
<organism evidence="12 13">
    <name type="scientific">Cellulomonas cellasea DSM 20118</name>
    <dbReference type="NCBI Taxonomy" id="1408250"/>
    <lineage>
        <taxon>Bacteria</taxon>
        <taxon>Bacillati</taxon>
        <taxon>Actinomycetota</taxon>
        <taxon>Actinomycetes</taxon>
        <taxon>Micrococcales</taxon>
        <taxon>Cellulomonadaceae</taxon>
        <taxon>Cellulomonas</taxon>
    </lineage>
</organism>
<dbReference type="Proteomes" id="UP000029833">
    <property type="component" value="Unassembled WGS sequence"/>
</dbReference>
<keyword evidence="3 10" id="KW-0808">Transferase</keyword>
<dbReference type="GO" id="GO:0004789">
    <property type="term" value="F:thiamine-phosphate diphosphorylase activity"/>
    <property type="evidence" value="ECO:0007669"/>
    <property type="project" value="UniProtKB-UniRule"/>
</dbReference>
<dbReference type="Pfam" id="PF02581">
    <property type="entry name" value="TMP-TENI"/>
    <property type="match status" value="1"/>
</dbReference>
<evidence type="ECO:0000256" key="6">
    <source>
        <dbReference type="ARBA" id="ARBA00022977"/>
    </source>
</evidence>
<evidence type="ECO:0000313" key="12">
    <source>
        <dbReference type="EMBL" id="KGM01597.1"/>
    </source>
</evidence>
<evidence type="ECO:0000256" key="10">
    <source>
        <dbReference type="HAMAP-Rule" id="MF_00097"/>
    </source>
</evidence>
<dbReference type="EMBL" id="AXNT01000095">
    <property type="protein sequence ID" value="KGM01597.1"/>
    <property type="molecule type" value="Genomic_DNA"/>
</dbReference>
<evidence type="ECO:0000256" key="1">
    <source>
        <dbReference type="ARBA" id="ARBA00003814"/>
    </source>
</evidence>
<dbReference type="OrthoDB" id="3243336at2"/>
<comment type="cofactor">
    <cofactor evidence="10">
        <name>Mg(2+)</name>
        <dbReference type="ChEBI" id="CHEBI:18420"/>
    </cofactor>
    <text evidence="10">Binds 1 Mg(2+) ion per subunit.</text>
</comment>
<feature type="binding site" evidence="10">
    <location>
        <position position="177"/>
    </location>
    <ligand>
        <name>2-[(2R,5Z)-2-carboxy-4-methylthiazol-5(2H)-ylidene]ethyl phosphate</name>
        <dbReference type="ChEBI" id="CHEBI:62899"/>
    </ligand>
</feature>
<dbReference type="HAMAP" id="MF_00097">
    <property type="entry name" value="TMP_synthase"/>
    <property type="match status" value="1"/>
</dbReference>
<comment type="caution">
    <text evidence="12">The sequence shown here is derived from an EMBL/GenBank/DDBJ whole genome shotgun (WGS) entry which is preliminary data.</text>
</comment>
<gene>
    <name evidence="10" type="primary">thiE</name>
    <name evidence="12" type="ORF">Q760_18535</name>
</gene>
<dbReference type="GO" id="GO:0005737">
    <property type="term" value="C:cytoplasm"/>
    <property type="evidence" value="ECO:0007669"/>
    <property type="project" value="TreeGrafter"/>
</dbReference>
<keyword evidence="4 10" id="KW-0479">Metal-binding</keyword>
<evidence type="ECO:0000259" key="11">
    <source>
        <dbReference type="Pfam" id="PF02581"/>
    </source>
</evidence>
<dbReference type="Gene3D" id="3.20.20.70">
    <property type="entry name" value="Aldolase class I"/>
    <property type="match status" value="1"/>
</dbReference>
<dbReference type="UniPathway" id="UPA00060">
    <property type="reaction ID" value="UER00141"/>
</dbReference>
<keyword evidence="6 10" id="KW-0784">Thiamine biosynthesis</keyword>
<sequence>MSAALPPGPYLVLDAGVCEQAGHDPLDVVDAAAHAGLGVVQLRAKDRDVRALLDLTVAAAGRLTRFVGPPALVVDDRVDVVLAARRRGARVDGVHLGQSDLPAVDARRLLGVGTLIGVSAARDEDVDAALRTGVVDYLGAGPVRATPTKPDAADPIGLDGLAEVARRSTLPVVAIGGLTVEDAEPVRLAGAVGMAVVSAVCAHAAPYAAATELVAAWARARSHAASAS</sequence>
<feature type="binding site" evidence="10">
    <location>
        <position position="75"/>
    </location>
    <ligand>
        <name>4-amino-2-methyl-5-(diphosphooxymethyl)pyrimidine</name>
        <dbReference type="ChEBI" id="CHEBI:57841"/>
    </ligand>
</feature>
<evidence type="ECO:0000313" key="13">
    <source>
        <dbReference type="Proteomes" id="UP000029833"/>
    </source>
</evidence>
<dbReference type="GO" id="GO:0000287">
    <property type="term" value="F:magnesium ion binding"/>
    <property type="evidence" value="ECO:0007669"/>
    <property type="project" value="UniProtKB-UniRule"/>
</dbReference>
<name>A0A0A0B607_9CELL</name>
<dbReference type="InterPro" id="IPR022998">
    <property type="entry name" value="ThiamineP_synth_TenI"/>
</dbReference>
<comment type="catalytic activity">
    <reaction evidence="9 10">
        <text>2-[(2R,5Z)-2-carboxy-4-methylthiazol-5(2H)-ylidene]ethyl phosphate + 4-amino-2-methyl-5-(diphosphooxymethyl)pyrimidine + 2 H(+) = thiamine phosphate + CO2 + diphosphate</text>
        <dbReference type="Rhea" id="RHEA:47844"/>
        <dbReference type="ChEBI" id="CHEBI:15378"/>
        <dbReference type="ChEBI" id="CHEBI:16526"/>
        <dbReference type="ChEBI" id="CHEBI:33019"/>
        <dbReference type="ChEBI" id="CHEBI:37575"/>
        <dbReference type="ChEBI" id="CHEBI:57841"/>
        <dbReference type="ChEBI" id="CHEBI:62899"/>
        <dbReference type="EC" id="2.5.1.3"/>
    </reaction>
</comment>
<feature type="binding site" evidence="10">
    <location>
        <begin position="146"/>
        <end position="148"/>
    </location>
    <ligand>
        <name>2-[(2R,5Z)-2-carboxy-4-methylthiazol-5(2H)-ylidene]ethyl phosphate</name>
        <dbReference type="ChEBI" id="CHEBI:62899"/>
    </ligand>
</feature>
<feature type="binding site" evidence="10">
    <location>
        <position position="149"/>
    </location>
    <ligand>
        <name>4-amino-2-methyl-5-(diphosphooxymethyl)pyrimidine</name>
        <dbReference type="ChEBI" id="CHEBI:57841"/>
    </ligand>
</feature>
<evidence type="ECO:0000256" key="9">
    <source>
        <dbReference type="ARBA" id="ARBA00047883"/>
    </source>
</evidence>
<dbReference type="STRING" id="1408250.Q760_18535"/>
<proteinExistence type="inferred from homology"/>
<feature type="domain" description="Thiamine phosphate synthase/TenI" evidence="11">
    <location>
        <begin position="10"/>
        <end position="200"/>
    </location>
</feature>
<evidence type="ECO:0000256" key="7">
    <source>
        <dbReference type="ARBA" id="ARBA00047334"/>
    </source>
</evidence>
<dbReference type="GO" id="GO:0009229">
    <property type="term" value="P:thiamine diphosphate biosynthetic process"/>
    <property type="evidence" value="ECO:0007669"/>
    <property type="project" value="UniProtKB-UniRule"/>
</dbReference>
<feature type="binding site" evidence="10">
    <location>
        <begin position="41"/>
        <end position="45"/>
    </location>
    <ligand>
        <name>4-amino-2-methyl-5-(diphosphooxymethyl)pyrimidine</name>
        <dbReference type="ChEBI" id="CHEBI:57841"/>
    </ligand>
</feature>
<dbReference type="EC" id="2.5.1.3" evidence="10"/>
<evidence type="ECO:0000256" key="4">
    <source>
        <dbReference type="ARBA" id="ARBA00022723"/>
    </source>
</evidence>
<feature type="binding site" evidence="10">
    <location>
        <position position="119"/>
    </location>
    <ligand>
        <name>4-amino-2-methyl-5-(diphosphooxymethyl)pyrimidine</name>
        <dbReference type="ChEBI" id="CHEBI:57841"/>
    </ligand>
</feature>
<feature type="binding site" evidence="10">
    <location>
        <begin position="197"/>
        <end position="198"/>
    </location>
    <ligand>
        <name>2-[(2R,5Z)-2-carboxy-4-methylthiazol-5(2H)-ylidene]ethyl phosphate</name>
        <dbReference type="ChEBI" id="CHEBI:62899"/>
    </ligand>
</feature>
<comment type="function">
    <text evidence="1 10">Condenses 4-methyl-5-(beta-hydroxyethyl)thiazole monophosphate (THZ-P) and 2-methyl-4-amino-5-hydroxymethyl pyrimidine pyrophosphate (HMP-PP) to form thiamine monophosphate (TMP).</text>
</comment>
<feature type="binding site" evidence="10">
    <location>
        <position position="100"/>
    </location>
    <ligand>
        <name>Mg(2+)</name>
        <dbReference type="ChEBI" id="CHEBI:18420"/>
    </ligand>
</feature>
<keyword evidence="5 10" id="KW-0460">Magnesium</keyword>
<dbReference type="GO" id="GO:0009228">
    <property type="term" value="P:thiamine biosynthetic process"/>
    <property type="evidence" value="ECO:0007669"/>
    <property type="project" value="UniProtKB-KW"/>
</dbReference>
<accession>A0A0A0B607</accession>
<dbReference type="InterPro" id="IPR034291">
    <property type="entry name" value="TMP_synthase"/>
</dbReference>